<feature type="transmembrane region" description="Helical" evidence="6">
    <location>
        <begin position="152"/>
        <end position="175"/>
    </location>
</feature>
<reference evidence="8 9" key="1">
    <citation type="submission" date="2023-12" db="EMBL/GenBank/DDBJ databases">
        <title>the genome sequence of Hyalangium sp. s54d21.</title>
        <authorList>
            <person name="Zhang X."/>
        </authorList>
    </citation>
    <scope>NUCLEOTIDE SEQUENCE [LARGE SCALE GENOMIC DNA]</scope>
    <source>
        <strain evidence="9">s54d21</strain>
    </source>
</reference>
<sequence length="284" mass="31975">MTFQQLLTDAALAFVVLGVAFWPLERAFAARVGQRLLRPEWGVDFSFFLGQYFVWGPLSVIAIMAARPFLHPEALAGLRAVVAQQPTWLQVIEATVLCDLCVYWWHRLCHQVGWLWRFHAVHHSVEHLDWVAAHREHPLDGLTTQFVCNLPAFVLGIPLGPLAMVAAFRGMWAIFIHSNVRIPLGPLGFLLGAPELHHWHHARVEQTRHNFANLAPYMDWIFGTYHRPTGEERWALGLPESFPRGYLGQLLLPLRALVIPSRKAHGSPQPAGGLRAQAADGAQQ</sequence>
<keyword evidence="2 6" id="KW-0812">Transmembrane</keyword>
<dbReference type="RefSeq" id="WP_321546707.1">
    <property type="nucleotide sequence ID" value="NZ_JAXIVS010000005.1"/>
</dbReference>
<organism evidence="8 9">
    <name type="scientific">Hyalangium rubrum</name>
    <dbReference type="NCBI Taxonomy" id="3103134"/>
    <lineage>
        <taxon>Bacteria</taxon>
        <taxon>Pseudomonadati</taxon>
        <taxon>Myxococcota</taxon>
        <taxon>Myxococcia</taxon>
        <taxon>Myxococcales</taxon>
        <taxon>Cystobacterineae</taxon>
        <taxon>Archangiaceae</taxon>
        <taxon>Hyalangium</taxon>
    </lineage>
</organism>
<keyword evidence="9" id="KW-1185">Reference proteome</keyword>
<dbReference type="EMBL" id="JAXIVS010000005">
    <property type="protein sequence ID" value="MDY7227979.1"/>
    <property type="molecule type" value="Genomic_DNA"/>
</dbReference>
<proteinExistence type="predicted"/>
<dbReference type="Pfam" id="PF04116">
    <property type="entry name" value="FA_hydroxylase"/>
    <property type="match status" value="1"/>
</dbReference>
<dbReference type="InterPro" id="IPR006694">
    <property type="entry name" value="Fatty_acid_hydroxylase"/>
</dbReference>
<gene>
    <name evidence="8" type="ORF">SYV04_16295</name>
</gene>
<feature type="transmembrane region" description="Helical" evidence="6">
    <location>
        <begin position="45"/>
        <end position="66"/>
    </location>
</feature>
<name>A0ABU5H4H8_9BACT</name>
<feature type="domain" description="Fatty acid hydroxylase" evidence="7">
    <location>
        <begin position="94"/>
        <end position="224"/>
    </location>
</feature>
<evidence type="ECO:0000313" key="9">
    <source>
        <dbReference type="Proteomes" id="UP001291309"/>
    </source>
</evidence>
<dbReference type="PANTHER" id="PTHR11863">
    <property type="entry name" value="STEROL DESATURASE"/>
    <property type="match status" value="1"/>
</dbReference>
<comment type="caution">
    <text evidence="8">The sequence shown here is derived from an EMBL/GenBank/DDBJ whole genome shotgun (WGS) entry which is preliminary data.</text>
</comment>
<feature type="region of interest" description="Disordered" evidence="5">
    <location>
        <begin position="263"/>
        <end position="284"/>
    </location>
</feature>
<accession>A0ABU5H4H8</accession>
<evidence type="ECO:0000256" key="6">
    <source>
        <dbReference type="SAM" id="Phobius"/>
    </source>
</evidence>
<evidence type="ECO:0000256" key="5">
    <source>
        <dbReference type="SAM" id="MobiDB-lite"/>
    </source>
</evidence>
<comment type="subcellular location">
    <subcellularLocation>
        <location evidence="1">Membrane</location>
    </subcellularLocation>
</comment>
<keyword evidence="4 6" id="KW-0472">Membrane</keyword>
<evidence type="ECO:0000256" key="3">
    <source>
        <dbReference type="ARBA" id="ARBA00022989"/>
    </source>
</evidence>
<dbReference type="InterPro" id="IPR050307">
    <property type="entry name" value="Sterol_Desaturase_Related"/>
</dbReference>
<evidence type="ECO:0000313" key="8">
    <source>
        <dbReference type="EMBL" id="MDY7227979.1"/>
    </source>
</evidence>
<dbReference type="Proteomes" id="UP001291309">
    <property type="component" value="Unassembled WGS sequence"/>
</dbReference>
<evidence type="ECO:0000256" key="4">
    <source>
        <dbReference type="ARBA" id="ARBA00023136"/>
    </source>
</evidence>
<evidence type="ECO:0000259" key="7">
    <source>
        <dbReference type="Pfam" id="PF04116"/>
    </source>
</evidence>
<protein>
    <submittedName>
        <fullName evidence="8">Sterol desaturase family protein</fullName>
    </submittedName>
</protein>
<evidence type="ECO:0000256" key="2">
    <source>
        <dbReference type="ARBA" id="ARBA00022692"/>
    </source>
</evidence>
<evidence type="ECO:0000256" key="1">
    <source>
        <dbReference type="ARBA" id="ARBA00004370"/>
    </source>
</evidence>
<keyword evidence="3 6" id="KW-1133">Transmembrane helix</keyword>